<reference evidence="1 2" key="1">
    <citation type="submission" date="2018-08" db="EMBL/GenBank/DDBJ databases">
        <title>Complete genome sequence of JP2-74.</title>
        <authorList>
            <person name="Wu L."/>
        </authorList>
    </citation>
    <scope>NUCLEOTIDE SEQUENCE [LARGE SCALE GENOMIC DNA]</scope>
    <source>
        <strain evidence="1 2">JP2-74</strain>
    </source>
</reference>
<accession>A0AAD0RU37</accession>
<gene>
    <name evidence="1" type="ORF">D1345_16975</name>
</gene>
<sequence>MSYVDFQAACQRLDAQVDERRAVQHLQSVSVLQSKVLTKAQLEAIADMQDGIKVIAGVREQIVRMAAMHRLPLKGLGLGMTGMGQLWYELETLLAESEHAAARLAAGTVDVEAPAALPHSQDAAA</sequence>
<proteinExistence type="predicted"/>
<keyword evidence="2" id="KW-1185">Reference proteome</keyword>
<protein>
    <submittedName>
        <fullName evidence="1">Uncharacterized protein</fullName>
    </submittedName>
</protein>
<dbReference type="AlphaFoldDB" id="A0AAD0RU37"/>
<name>A0AAD0RU37_9NEIS</name>
<evidence type="ECO:0000313" key="2">
    <source>
        <dbReference type="Proteomes" id="UP000259465"/>
    </source>
</evidence>
<dbReference type="EMBL" id="CP031968">
    <property type="protein sequence ID" value="AXT47764.1"/>
    <property type="molecule type" value="Genomic_DNA"/>
</dbReference>
<dbReference type="KEGG" id="crz:D1345_16975"/>
<organism evidence="1 2">
    <name type="scientific">Chromobacterium rhizoryzae</name>
    <dbReference type="NCBI Taxonomy" id="1778675"/>
    <lineage>
        <taxon>Bacteria</taxon>
        <taxon>Pseudomonadati</taxon>
        <taxon>Pseudomonadota</taxon>
        <taxon>Betaproteobacteria</taxon>
        <taxon>Neisseriales</taxon>
        <taxon>Chromobacteriaceae</taxon>
        <taxon>Chromobacterium</taxon>
    </lineage>
</organism>
<dbReference type="Proteomes" id="UP000259465">
    <property type="component" value="Chromosome"/>
</dbReference>
<dbReference type="RefSeq" id="WP_118268228.1">
    <property type="nucleotide sequence ID" value="NZ_CP031968.1"/>
</dbReference>
<evidence type="ECO:0000313" key="1">
    <source>
        <dbReference type="EMBL" id="AXT47764.1"/>
    </source>
</evidence>